<evidence type="ECO:0000313" key="1">
    <source>
        <dbReference type="EMBL" id="CUV44182.1"/>
    </source>
</evidence>
<dbReference type="EMBL" id="LN899827">
    <property type="protein sequence ID" value="CUV44182.1"/>
    <property type="molecule type" value="Genomic_DNA"/>
</dbReference>
<reference evidence="1" key="1">
    <citation type="submission" date="2015-10" db="EMBL/GenBank/DDBJ databases">
        <authorList>
            <person name="Gilbert D.G."/>
        </authorList>
    </citation>
    <scope>NUCLEOTIDE SEQUENCE</scope>
    <source>
        <strain evidence="1">Phyl III-seqv23</strain>
    </source>
</reference>
<accession>A0A0S4WBJ1</accession>
<sequence>MSVLPPLVMTRLATVALGPAPASRLMLNGVVLLQFTLIDEVDACAPWLGSKAVKVNAPAELMTQMALTVVDTPKEELVDAADATAAAEQSTAARAVLSANAFMLKLLERYVSVPDRSCTRKAGNPTGNRMCTGSRWLSSSHVGYRISTRPQDARVPPRAVRSWRQSTWWMRSERRATACGAGECARAPRGCGTKPSRAFVLAMVLT</sequence>
<proteinExistence type="predicted"/>
<dbReference type="AlphaFoldDB" id="A0A0S4WBJ1"/>
<name>A0A0S4WBJ1_RALSL</name>
<protein>
    <submittedName>
        <fullName evidence="1">Uncharacterized protein</fullName>
    </submittedName>
</protein>
<organism evidence="1">
    <name type="scientific">Ralstonia solanacearum</name>
    <name type="common">Pseudomonas solanacearum</name>
    <dbReference type="NCBI Taxonomy" id="305"/>
    <lineage>
        <taxon>Bacteria</taxon>
        <taxon>Pseudomonadati</taxon>
        <taxon>Pseudomonadota</taxon>
        <taxon>Betaproteobacteria</taxon>
        <taxon>Burkholderiales</taxon>
        <taxon>Burkholderiaceae</taxon>
        <taxon>Ralstonia</taxon>
        <taxon>Ralstonia solanacearum species complex</taxon>
    </lineage>
</organism>
<gene>
    <name evidence="1" type="ORF">TO10_v1_130094</name>
</gene>